<dbReference type="PROSITE" id="PS50865">
    <property type="entry name" value="ZF_MYND_2"/>
    <property type="match status" value="1"/>
</dbReference>
<evidence type="ECO:0000256" key="1">
    <source>
        <dbReference type="ARBA" id="ARBA00022723"/>
    </source>
</evidence>
<dbReference type="PROSITE" id="PS01360">
    <property type="entry name" value="ZF_MYND_1"/>
    <property type="match status" value="1"/>
</dbReference>
<dbReference type="Proteomes" id="UP000007494">
    <property type="component" value="Chromosome X"/>
</dbReference>
<dbReference type="EMBL" id="FR823391">
    <property type="protein sequence ID" value="CBZ54088.1"/>
    <property type="molecule type" value="Genomic_DNA"/>
</dbReference>
<dbReference type="InterPro" id="IPR002893">
    <property type="entry name" value="Znf_MYND"/>
</dbReference>
<dbReference type="Pfam" id="PF01753">
    <property type="entry name" value="zf-MYND"/>
    <property type="match status" value="1"/>
</dbReference>
<dbReference type="OMA" id="LIHEAYC"/>
<dbReference type="Gene3D" id="6.10.140.2220">
    <property type="match status" value="1"/>
</dbReference>
<feature type="domain" description="MYND-type" evidence="5">
    <location>
        <begin position="338"/>
        <end position="374"/>
    </location>
</feature>
<dbReference type="PANTHER" id="PTHR13244">
    <property type="entry name" value="ZINC FINGER MYND DOMAIN CONTAINING PROTEIN 10"/>
    <property type="match status" value="1"/>
</dbReference>
<evidence type="ECO:0000256" key="2">
    <source>
        <dbReference type="ARBA" id="ARBA00022771"/>
    </source>
</evidence>
<reference evidence="8" key="3">
    <citation type="journal article" date="2012" name="PLoS Pathog.">
        <title>Comparative genomics of the apicomplexan parasites Toxoplasma gondii and Neospora caninum: Coccidia differing in host range and transmission strategy.</title>
        <authorList>
            <person name="Reid A.J."/>
            <person name="Vermont S.J."/>
            <person name="Cotton J.A."/>
            <person name="Harris D."/>
            <person name="Hill-Cawthorne G.A."/>
            <person name="Konen-Waisman S."/>
            <person name="Latham S.M."/>
            <person name="Mourier T."/>
            <person name="Norton R."/>
            <person name="Quail M.A."/>
            <person name="Sanders M."/>
            <person name="Shanmugam D."/>
            <person name="Sohal A."/>
            <person name="Wasmuth J.D."/>
            <person name="Brunk B."/>
            <person name="Grigg M.E."/>
            <person name="Howard J.C."/>
            <person name="Parkinson J."/>
            <person name="Roos D.S."/>
            <person name="Trees A.J."/>
            <person name="Berriman M."/>
            <person name="Pain A."/>
            <person name="Wastling J.M."/>
        </authorList>
    </citation>
    <scope>NUCLEOTIDE SEQUENCE [LARGE SCALE GENOMIC DNA]</scope>
    <source>
        <strain evidence="8">Liverpool</strain>
    </source>
</reference>
<protein>
    <submittedName>
        <fullName evidence="6">Putative zinc finger MYND domain-containing protein</fullName>
    </submittedName>
    <submittedName>
        <fullName evidence="7">Zinc finger MYND domain-containing protein,putative</fullName>
    </submittedName>
</protein>
<organism evidence="6 8">
    <name type="scientific">Neospora caninum (strain Liverpool)</name>
    <dbReference type="NCBI Taxonomy" id="572307"/>
    <lineage>
        <taxon>Eukaryota</taxon>
        <taxon>Sar</taxon>
        <taxon>Alveolata</taxon>
        <taxon>Apicomplexa</taxon>
        <taxon>Conoidasida</taxon>
        <taxon>Coccidia</taxon>
        <taxon>Eucoccidiorida</taxon>
        <taxon>Eimeriorina</taxon>
        <taxon>Sarcocystidae</taxon>
        <taxon>Neospora</taxon>
    </lineage>
</organism>
<keyword evidence="2 4" id="KW-0863">Zinc-finger</keyword>
<evidence type="ECO:0000256" key="4">
    <source>
        <dbReference type="PROSITE-ProRule" id="PRU00134"/>
    </source>
</evidence>
<dbReference type="EMBL" id="LN714485">
    <property type="protein sequence ID" value="CEL68786.1"/>
    <property type="molecule type" value="Genomic_DNA"/>
</dbReference>
<dbReference type="GO" id="GO:0008270">
    <property type="term" value="F:zinc ion binding"/>
    <property type="evidence" value="ECO:0007669"/>
    <property type="project" value="UniProtKB-KW"/>
</dbReference>
<dbReference type="FunCoup" id="F0VLG0">
    <property type="interactions" value="5"/>
</dbReference>
<keyword evidence="3" id="KW-0862">Zinc</keyword>
<dbReference type="InterPro" id="IPR052298">
    <property type="entry name" value="ZMYND10"/>
</dbReference>
<dbReference type="PANTHER" id="PTHR13244:SF7">
    <property type="entry name" value="ZINC FINGER MYND DOMAIN-CONTAINING PROTEIN 10"/>
    <property type="match status" value="1"/>
</dbReference>
<keyword evidence="1" id="KW-0479">Metal-binding</keyword>
<evidence type="ECO:0000256" key="3">
    <source>
        <dbReference type="ARBA" id="ARBA00022833"/>
    </source>
</evidence>
<gene>
    <name evidence="7" type="ORF">BN1204_045210</name>
    <name evidence="6" type="ORF">NCLIV_045210</name>
</gene>
<dbReference type="GO" id="GO:0005737">
    <property type="term" value="C:cytoplasm"/>
    <property type="evidence" value="ECO:0007669"/>
    <property type="project" value="TreeGrafter"/>
</dbReference>
<reference evidence="7" key="4">
    <citation type="journal article" date="2015" name="PLoS ONE">
        <title>Comprehensive Evaluation of Toxoplasma gondii VEG and Neospora caninum LIV Genomes with Tachyzoite Stage Transcriptome and Proteome Defines Novel Transcript Features.</title>
        <authorList>
            <person name="Ramaprasad A."/>
            <person name="Mourier T."/>
            <person name="Naeem R."/>
            <person name="Malas T.B."/>
            <person name="Moussa E."/>
            <person name="Panigrahi A."/>
            <person name="Vermont S.J."/>
            <person name="Otto T.D."/>
            <person name="Wastling J."/>
            <person name="Pain A."/>
        </authorList>
    </citation>
    <scope>NUCLEOTIDE SEQUENCE</scope>
    <source>
        <strain evidence="7">Liverpool</strain>
    </source>
</reference>
<dbReference type="AlphaFoldDB" id="F0VLG0"/>
<proteinExistence type="predicted"/>
<dbReference type="SUPFAM" id="SSF144232">
    <property type="entry name" value="HIT/MYND zinc finger-like"/>
    <property type="match status" value="1"/>
</dbReference>
<evidence type="ECO:0000313" key="6">
    <source>
        <dbReference type="EMBL" id="CBZ54088.1"/>
    </source>
</evidence>
<evidence type="ECO:0000259" key="5">
    <source>
        <dbReference type="PROSITE" id="PS50865"/>
    </source>
</evidence>
<name>F0VLG0_NEOCL</name>
<sequence>MDSASRKEQVLRNLWGNQTVDQKTLPVTPYIAEELVEGIKAIDLKDIGSSQWYSHHEVVQQLNLHAHQQATAATDEFIVDTLVTGDKIYHEALLVNLLEVLLYHKTAAQAADAHLVDLVDYINRRVVDITQLHSPSPSLDTGVQLPSDEEELERQETDCQYKICMTCLSILRFLTDHRGGLPVTVTSRLLDQHDIILSLVSLMERKPWYRPRPNGEREFFEDHQYEMTTYRRDTLLRLRRHLNETVHDQIPPLMDLHRVLEQLAITGQHPEEKHRIPPILVELSAEVRETLLERYAGKWDEIADEQKEVFSKTQKDDLSRLSNSMMSLPLDSVTSRRCRTCGRHADQRCAKCKVEWYCSRECQISDWRSHKEVCRAVSSPPT</sequence>
<dbReference type="InParanoid" id="F0VLG0"/>
<dbReference type="eggNOG" id="ENOG502QS3F">
    <property type="taxonomic scope" value="Eukaryota"/>
</dbReference>
<dbReference type="VEuPathDB" id="ToxoDB:NCLIV_045210"/>
<dbReference type="OrthoDB" id="432970at2759"/>
<reference evidence="6" key="1">
    <citation type="submission" date="2011-02" db="EMBL/GenBank/DDBJ databases">
        <authorList>
            <person name="Aslett M."/>
        </authorList>
    </citation>
    <scope>NUCLEOTIDE SEQUENCE</scope>
    <source>
        <strain evidence="6">Liverpool</strain>
    </source>
</reference>
<keyword evidence="8" id="KW-1185">Reference proteome</keyword>
<reference evidence="6" key="2">
    <citation type="submission" date="2011-03" db="EMBL/GenBank/DDBJ databases">
        <title>Comparative genomics and transcriptomics of Neospora caninum and Toxoplasma gondii.</title>
        <authorList>
            <person name="Reid A.J."/>
            <person name="Sohal A."/>
            <person name="Harris D."/>
            <person name="Quail M."/>
            <person name="Sanders M."/>
            <person name="Berriman M."/>
            <person name="Wastling J.M."/>
            <person name="Pain A."/>
        </authorList>
    </citation>
    <scope>NUCLEOTIDE SEQUENCE</scope>
    <source>
        <strain evidence="6">Liverpool</strain>
    </source>
</reference>
<dbReference type="GeneID" id="13442068"/>
<accession>F0VLG0</accession>
<dbReference type="RefSeq" id="XP_003884119.1">
    <property type="nucleotide sequence ID" value="XM_003884070.1"/>
</dbReference>
<evidence type="ECO:0000313" key="8">
    <source>
        <dbReference type="Proteomes" id="UP000007494"/>
    </source>
</evidence>
<evidence type="ECO:0000313" key="7">
    <source>
        <dbReference type="EMBL" id="CEL68786.1"/>
    </source>
</evidence>